<feature type="signal peptide" evidence="2">
    <location>
        <begin position="1"/>
        <end position="24"/>
    </location>
</feature>
<name>B0D7P2_LACBS</name>
<evidence type="ECO:0000256" key="1">
    <source>
        <dbReference type="SAM" id="MobiDB-lite"/>
    </source>
</evidence>
<dbReference type="HOGENOM" id="CLU_1816124_0_0_1"/>
<dbReference type="RefSeq" id="XP_001880034.1">
    <property type="nucleotide sequence ID" value="XM_001879999.1"/>
</dbReference>
<organism evidence="4">
    <name type="scientific">Laccaria bicolor (strain S238N-H82 / ATCC MYA-4686)</name>
    <name type="common">Bicoloured deceiver</name>
    <name type="synonym">Laccaria laccata var. bicolor</name>
    <dbReference type="NCBI Taxonomy" id="486041"/>
    <lineage>
        <taxon>Eukaryota</taxon>
        <taxon>Fungi</taxon>
        <taxon>Dikarya</taxon>
        <taxon>Basidiomycota</taxon>
        <taxon>Agaricomycotina</taxon>
        <taxon>Agaricomycetes</taxon>
        <taxon>Agaricomycetidae</taxon>
        <taxon>Agaricales</taxon>
        <taxon>Agaricineae</taxon>
        <taxon>Hydnangiaceae</taxon>
        <taxon>Laccaria</taxon>
    </lineage>
</organism>
<reference evidence="3 4" key="1">
    <citation type="journal article" date="2008" name="Nature">
        <title>The genome of Laccaria bicolor provides insights into mycorrhizal symbiosis.</title>
        <authorList>
            <person name="Martin F."/>
            <person name="Aerts A."/>
            <person name="Ahren D."/>
            <person name="Brun A."/>
            <person name="Danchin E.G.J."/>
            <person name="Duchaussoy F."/>
            <person name="Gibon J."/>
            <person name="Kohler A."/>
            <person name="Lindquist E."/>
            <person name="Pereda V."/>
            <person name="Salamov A."/>
            <person name="Shapiro H.J."/>
            <person name="Wuyts J."/>
            <person name="Blaudez D."/>
            <person name="Buee M."/>
            <person name="Brokstein P."/>
            <person name="Canbaeck B."/>
            <person name="Cohen D."/>
            <person name="Courty P.E."/>
            <person name="Coutinho P.M."/>
            <person name="Delaruelle C."/>
            <person name="Detter J.C."/>
            <person name="Deveau A."/>
            <person name="DiFazio S."/>
            <person name="Duplessis S."/>
            <person name="Fraissinet-Tachet L."/>
            <person name="Lucic E."/>
            <person name="Frey-Klett P."/>
            <person name="Fourrey C."/>
            <person name="Feussner I."/>
            <person name="Gay G."/>
            <person name="Grimwood J."/>
            <person name="Hoegger P.J."/>
            <person name="Jain P."/>
            <person name="Kilaru S."/>
            <person name="Labbe J."/>
            <person name="Lin Y.C."/>
            <person name="Legue V."/>
            <person name="Le Tacon F."/>
            <person name="Marmeisse R."/>
            <person name="Melayah D."/>
            <person name="Montanini B."/>
            <person name="Muratet M."/>
            <person name="Nehls U."/>
            <person name="Niculita-Hirzel H."/>
            <person name="Oudot-Le Secq M.P."/>
            <person name="Peter M."/>
            <person name="Quesneville H."/>
            <person name="Rajashekar B."/>
            <person name="Reich M."/>
            <person name="Rouhier N."/>
            <person name="Schmutz J."/>
            <person name="Yin T."/>
            <person name="Chalot M."/>
            <person name="Henrissat B."/>
            <person name="Kuees U."/>
            <person name="Lucas S."/>
            <person name="Van de Peer Y."/>
            <person name="Podila G.K."/>
            <person name="Polle A."/>
            <person name="Pukkila P.J."/>
            <person name="Richardson P.M."/>
            <person name="Rouze P."/>
            <person name="Sanders I.R."/>
            <person name="Stajich J.E."/>
            <person name="Tunlid A."/>
            <person name="Tuskan G."/>
            <person name="Grigoriev I.V."/>
        </authorList>
    </citation>
    <scope>NUCLEOTIDE SEQUENCE [LARGE SCALE GENOMIC DNA]</scope>
    <source>
        <strain evidence="4">S238N-H82 / ATCC MYA-4686</strain>
    </source>
</reference>
<feature type="region of interest" description="Disordered" evidence="1">
    <location>
        <begin position="72"/>
        <end position="111"/>
    </location>
</feature>
<evidence type="ECO:0000313" key="4">
    <source>
        <dbReference type="Proteomes" id="UP000001194"/>
    </source>
</evidence>
<feature type="compositionally biased region" description="Basic and acidic residues" evidence="1">
    <location>
        <begin position="99"/>
        <end position="111"/>
    </location>
</feature>
<dbReference type="EMBL" id="DS547099">
    <property type="protein sequence ID" value="EDR09685.1"/>
    <property type="molecule type" value="Genomic_DNA"/>
</dbReference>
<keyword evidence="2" id="KW-0732">Signal</keyword>
<gene>
    <name evidence="3" type="ORF">LACBIDRAFT_319025</name>
</gene>
<dbReference type="Proteomes" id="UP000001194">
    <property type="component" value="Unassembled WGS sequence"/>
</dbReference>
<evidence type="ECO:0000313" key="3">
    <source>
        <dbReference type="EMBL" id="EDR09685.1"/>
    </source>
</evidence>
<dbReference type="KEGG" id="lbc:LACBIDRAFT_319025"/>
<accession>B0D7P2</accession>
<keyword evidence="4" id="KW-1185">Reference proteome</keyword>
<evidence type="ECO:0000256" key="2">
    <source>
        <dbReference type="SAM" id="SignalP"/>
    </source>
</evidence>
<proteinExistence type="predicted"/>
<feature type="chain" id="PRO_5002747097" evidence="2">
    <location>
        <begin position="25"/>
        <end position="142"/>
    </location>
</feature>
<dbReference type="InParanoid" id="B0D7P2"/>
<feature type="compositionally biased region" description="Polar residues" evidence="1">
    <location>
        <begin position="79"/>
        <end position="95"/>
    </location>
</feature>
<protein>
    <submittedName>
        <fullName evidence="3">Predicted protein</fullName>
    </submittedName>
</protein>
<sequence length="142" mass="15642">MPMNPKLQLEFLLWGILSTADTEATSSCTALNPAWPCFHPGFVSYTTYHIPCSAMLSSSGARRKAPRCAGSGRYPLPTPSATQPVTASNARSIGQQRCRAREREERSRVKLGSEKKGPALCRLWKISTPHTFCYSTCNCLKC</sequence>
<dbReference type="AlphaFoldDB" id="B0D7P2"/>
<dbReference type="GeneID" id="6075640"/>